<comment type="caution">
    <text evidence="2">The sequence shown here is derived from an EMBL/GenBank/DDBJ whole genome shotgun (WGS) entry which is preliminary data.</text>
</comment>
<organism evidence="2 3">
    <name type="scientific">Pontixanthobacter aestiaquae</name>
    <dbReference type="NCBI Taxonomy" id="1509367"/>
    <lineage>
        <taxon>Bacteria</taxon>
        <taxon>Pseudomonadati</taxon>
        <taxon>Pseudomonadota</taxon>
        <taxon>Alphaproteobacteria</taxon>
        <taxon>Sphingomonadales</taxon>
        <taxon>Erythrobacteraceae</taxon>
        <taxon>Pontixanthobacter</taxon>
    </lineage>
</organism>
<dbReference type="GO" id="GO:0006629">
    <property type="term" value="P:lipid metabolic process"/>
    <property type="evidence" value="ECO:0007669"/>
    <property type="project" value="InterPro"/>
</dbReference>
<dbReference type="Pfam" id="PF01764">
    <property type="entry name" value="Lipase_3"/>
    <property type="match status" value="1"/>
</dbReference>
<dbReference type="EMBL" id="WTYZ01000001">
    <property type="protein sequence ID" value="MXO84040.1"/>
    <property type="molecule type" value="Genomic_DNA"/>
</dbReference>
<protein>
    <recommendedName>
        <fullName evidence="1">Fungal lipase-type domain-containing protein</fullName>
    </recommendedName>
</protein>
<dbReference type="RefSeq" id="WP_160614324.1">
    <property type="nucleotide sequence ID" value="NZ_JAUFQM010000001.1"/>
</dbReference>
<name>A0A844ZAY1_9SPHN</name>
<evidence type="ECO:0000313" key="3">
    <source>
        <dbReference type="Proteomes" id="UP000460290"/>
    </source>
</evidence>
<keyword evidence="3" id="KW-1185">Reference proteome</keyword>
<dbReference type="PROSITE" id="PS51257">
    <property type="entry name" value="PROKAR_LIPOPROTEIN"/>
    <property type="match status" value="1"/>
</dbReference>
<accession>A0A844ZAY1</accession>
<sequence>MIRNIAVLVGALALSGCITPLPDLTQSRSPCRSEPGGWCGFVREAAVESYAYAMLSSNAYKDDDTYTRLPLAFVERKAADNDESGLAYSVFDKYEMRGSERGKLIARVLAFRGTEAGSTSDIFSGSLGDGQRNGARMVYDAERAQLDAELLQTVPLQVTGHSLGGALATQISIENPQVRAYVFNTSPFFSGDPMANAMDRLAVSERGEFLRVLRRYKASPAADVLVINCNPSAGTGAKHSIRKLADCLTWIAAYDDPAAYAALEPNDIQKPEVECGDANKLHPGPVTGQQPLCVHAVRAEDKDVSN</sequence>
<dbReference type="SUPFAM" id="SSF53474">
    <property type="entry name" value="alpha/beta-Hydrolases"/>
    <property type="match status" value="1"/>
</dbReference>
<dbReference type="InterPro" id="IPR029058">
    <property type="entry name" value="AB_hydrolase_fold"/>
</dbReference>
<dbReference type="OrthoDB" id="7420899at2"/>
<proteinExistence type="predicted"/>
<dbReference type="Gene3D" id="3.40.50.1820">
    <property type="entry name" value="alpha/beta hydrolase"/>
    <property type="match status" value="1"/>
</dbReference>
<dbReference type="InterPro" id="IPR002921">
    <property type="entry name" value="Fungal_lipase-type"/>
</dbReference>
<reference evidence="2 3" key="1">
    <citation type="submission" date="2019-12" db="EMBL/GenBank/DDBJ databases">
        <title>Genomic-based taxomic classification of the family Erythrobacteraceae.</title>
        <authorList>
            <person name="Xu L."/>
        </authorList>
    </citation>
    <scope>NUCLEOTIDE SEQUENCE [LARGE SCALE GENOMIC DNA]</scope>
    <source>
        <strain evidence="2 3">KCTC 42006</strain>
    </source>
</reference>
<evidence type="ECO:0000259" key="1">
    <source>
        <dbReference type="Pfam" id="PF01764"/>
    </source>
</evidence>
<gene>
    <name evidence="2" type="ORF">GRI35_11750</name>
</gene>
<feature type="domain" description="Fungal lipase-type" evidence="1">
    <location>
        <begin position="98"/>
        <end position="169"/>
    </location>
</feature>
<evidence type="ECO:0000313" key="2">
    <source>
        <dbReference type="EMBL" id="MXO84040.1"/>
    </source>
</evidence>
<dbReference type="AlphaFoldDB" id="A0A844ZAY1"/>
<dbReference type="Proteomes" id="UP000460290">
    <property type="component" value="Unassembled WGS sequence"/>
</dbReference>